<dbReference type="Gene3D" id="2.20.25.80">
    <property type="entry name" value="WRKY domain"/>
    <property type="match status" value="1"/>
</dbReference>
<dbReference type="PANTHER" id="PTHR31282">
    <property type="entry name" value="WRKY TRANSCRIPTION FACTOR 21-RELATED"/>
    <property type="match status" value="1"/>
</dbReference>
<evidence type="ECO:0000313" key="8">
    <source>
        <dbReference type="EnsemblPlants" id="OB01G44160.1"/>
    </source>
</evidence>
<sequence>MAPVGNQMEELMLKVKKDELELVVGCSIELALKTIAPEMQLPENTDTLSSRRRVPVEEVRPEKDQQHQLPKVRSYYRCSYYRERRCPAQKHVQQRNGDDVPAMYVVVYIHEHTCQAALGELPDAANSSGGGAAAPGYFPAGETSPSSLRRWGAAQVLVGRPPPQLVDERAAMEERERQVLVSSLARVLQGQQCYDDESHGVVVAAVVHAPVAAPVSASSSELPVRPDHGEELDVKDYDVTDALLWGPFGGTVDSNSYGQHLTSTRCFEV</sequence>
<evidence type="ECO:0000256" key="6">
    <source>
        <dbReference type="SAM" id="MobiDB-lite"/>
    </source>
</evidence>
<keyword evidence="3" id="KW-0238">DNA-binding</keyword>
<feature type="compositionally biased region" description="Basic and acidic residues" evidence="6">
    <location>
        <begin position="54"/>
        <end position="66"/>
    </location>
</feature>
<feature type="region of interest" description="Disordered" evidence="6">
    <location>
        <begin position="45"/>
        <end position="68"/>
    </location>
</feature>
<keyword evidence="9" id="KW-1185">Reference proteome</keyword>
<dbReference type="PROSITE" id="PS50811">
    <property type="entry name" value="WRKY"/>
    <property type="match status" value="1"/>
</dbReference>
<keyword evidence="2" id="KW-0805">Transcription regulation</keyword>
<dbReference type="SUPFAM" id="SSF118290">
    <property type="entry name" value="WRKY DNA-binding domain"/>
    <property type="match status" value="1"/>
</dbReference>
<evidence type="ECO:0000256" key="2">
    <source>
        <dbReference type="ARBA" id="ARBA00023015"/>
    </source>
</evidence>
<reference evidence="8" key="2">
    <citation type="submission" date="2013-04" db="UniProtKB">
        <authorList>
            <consortium name="EnsemblPlants"/>
        </authorList>
    </citation>
    <scope>IDENTIFICATION</scope>
</reference>
<dbReference type="Gramene" id="OB01G44160.1">
    <property type="protein sequence ID" value="OB01G44160.1"/>
    <property type="gene ID" value="OB01G44160"/>
</dbReference>
<evidence type="ECO:0000256" key="4">
    <source>
        <dbReference type="ARBA" id="ARBA00023163"/>
    </source>
</evidence>
<dbReference type="AlphaFoldDB" id="J3L5B0"/>
<proteinExistence type="predicted"/>
<dbReference type="InterPro" id="IPR003657">
    <property type="entry name" value="WRKY_dom"/>
</dbReference>
<dbReference type="GO" id="GO:0005634">
    <property type="term" value="C:nucleus"/>
    <property type="evidence" value="ECO:0007669"/>
    <property type="project" value="UniProtKB-SubCell"/>
</dbReference>
<organism evidence="8">
    <name type="scientific">Oryza brachyantha</name>
    <name type="common">malo sina</name>
    <dbReference type="NCBI Taxonomy" id="4533"/>
    <lineage>
        <taxon>Eukaryota</taxon>
        <taxon>Viridiplantae</taxon>
        <taxon>Streptophyta</taxon>
        <taxon>Embryophyta</taxon>
        <taxon>Tracheophyta</taxon>
        <taxon>Spermatophyta</taxon>
        <taxon>Magnoliopsida</taxon>
        <taxon>Liliopsida</taxon>
        <taxon>Poales</taxon>
        <taxon>Poaceae</taxon>
        <taxon>BOP clade</taxon>
        <taxon>Oryzoideae</taxon>
        <taxon>Oryzeae</taxon>
        <taxon>Oryzinae</taxon>
        <taxon>Oryza</taxon>
    </lineage>
</organism>
<keyword evidence="4" id="KW-0804">Transcription</keyword>
<accession>J3L5B0</accession>
<evidence type="ECO:0000256" key="5">
    <source>
        <dbReference type="ARBA" id="ARBA00023242"/>
    </source>
</evidence>
<dbReference type="Pfam" id="PF03106">
    <property type="entry name" value="WRKY"/>
    <property type="match status" value="1"/>
</dbReference>
<dbReference type="InterPro" id="IPR036576">
    <property type="entry name" value="WRKY_dom_sf"/>
</dbReference>
<protein>
    <recommendedName>
        <fullName evidence="7">WRKY domain-containing protein</fullName>
    </recommendedName>
</protein>
<dbReference type="EnsemblPlants" id="OB01G44160.1">
    <property type="protein sequence ID" value="OB01G44160.1"/>
    <property type="gene ID" value="OB01G44160"/>
</dbReference>
<dbReference type="GO" id="GO:0043565">
    <property type="term" value="F:sequence-specific DNA binding"/>
    <property type="evidence" value="ECO:0007669"/>
    <property type="project" value="InterPro"/>
</dbReference>
<comment type="subcellular location">
    <subcellularLocation>
        <location evidence="1">Nucleus</location>
    </subcellularLocation>
</comment>
<dbReference type="HOGENOM" id="CLU_090546_0_0_1"/>
<feature type="domain" description="WRKY" evidence="7">
    <location>
        <begin position="70"/>
        <end position="115"/>
    </location>
</feature>
<evidence type="ECO:0000256" key="3">
    <source>
        <dbReference type="ARBA" id="ARBA00023125"/>
    </source>
</evidence>
<name>J3L5B0_ORYBR</name>
<dbReference type="Proteomes" id="UP000006038">
    <property type="component" value="Chromosome 1"/>
</dbReference>
<keyword evidence="5" id="KW-0539">Nucleus</keyword>
<dbReference type="OMA" id="TIAPEMQ"/>
<evidence type="ECO:0000256" key="1">
    <source>
        <dbReference type="ARBA" id="ARBA00004123"/>
    </source>
</evidence>
<dbReference type="GO" id="GO:0003700">
    <property type="term" value="F:DNA-binding transcription factor activity"/>
    <property type="evidence" value="ECO:0007669"/>
    <property type="project" value="InterPro"/>
</dbReference>
<dbReference type="SMART" id="SM00774">
    <property type="entry name" value="WRKY"/>
    <property type="match status" value="1"/>
</dbReference>
<reference evidence="8" key="1">
    <citation type="journal article" date="2013" name="Nat. Commun.">
        <title>Whole-genome sequencing of Oryza brachyantha reveals mechanisms underlying Oryza genome evolution.</title>
        <authorList>
            <person name="Chen J."/>
            <person name="Huang Q."/>
            <person name="Gao D."/>
            <person name="Wang J."/>
            <person name="Lang Y."/>
            <person name="Liu T."/>
            <person name="Li B."/>
            <person name="Bai Z."/>
            <person name="Luis Goicoechea J."/>
            <person name="Liang C."/>
            <person name="Chen C."/>
            <person name="Zhang W."/>
            <person name="Sun S."/>
            <person name="Liao Y."/>
            <person name="Zhang X."/>
            <person name="Yang L."/>
            <person name="Song C."/>
            <person name="Wang M."/>
            <person name="Shi J."/>
            <person name="Liu G."/>
            <person name="Liu J."/>
            <person name="Zhou H."/>
            <person name="Zhou W."/>
            <person name="Yu Q."/>
            <person name="An N."/>
            <person name="Chen Y."/>
            <person name="Cai Q."/>
            <person name="Wang B."/>
            <person name="Liu B."/>
            <person name="Min J."/>
            <person name="Huang Y."/>
            <person name="Wu H."/>
            <person name="Li Z."/>
            <person name="Zhang Y."/>
            <person name="Yin Y."/>
            <person name="Song W."/>
            <person name="Jiang J."/>
            <person name="Jackson S.A."/>
            <person name="Wing R.A."/>
            <person name="Wang J."/>
            <person name="Chen M."/>
        </authorList>
    </citation>
    <scope>NUCLEOTIDE SEQUENCE [LARGE SCALE GENOMIC DNA]</scope>
    <source>
        <strain evidence="8">cv. IRGC 101232</strain>
    </source>
</reference>
<dbReference type="InterPro" id="IPR044810">
    <property type="entry name" value="WRKY_plant"/>
</dbReference>
<evidence type="ECO:0000313" key="9">
    <source>
        <dbReference type="Proteomes" id="UP000006038"/>
    </source>
</evidence>
<evidence type="ECO:0000259" key="7">
    <source>
        <dbReference type="PROSITE" id="PS50811"/>
    </source>
</evidence>